<protein>
    <submittedName>
        <fullName evidence="2">Basic proline-rich protein-like</fullName>
    </submittedName>
</protein>
<dbReference type="AlphaFoldDB" id="A0AAX6FJX4"/>
<proteinExistence type="predicted"/>
<keyword evidence="3" id="KW-1185">Reference proteome</keyword>
<feature type="compositionally biased region" description="Low complexity" evidence="1">
    <location>
        <begin position="16"/>
        <end position="30"/>
    </location>
</feature>
<comment type="caution">
    <text evidence="2">The sequence shown here is derived from an EMBL/GenBank/DDBJ whole genome shotgun (WGS) entry which is preliminary data.</text>
</comment>
<feature type="compositionally biased region" description="Pro residues" evidence="1">
    <location>
        <begin position="31"/>
        <end position="41"/>
    </location>
</feature>
<evidence type="ECO:0000313" key="3">
    <source>
        <dbReference type="Proteomes" id="UP001140949"/>
    </source>
</evidence>
<sequence>MAKLDHPGRPWPETRPSSISSSPSSFSQTKPSPPPSFPPPPHFRRHWPRMAAPPSTPRRVVAAPSPADHALPSSSPCPAGAALVQPRTAAHECNHGRTSTHVHGATAGATAAVDAVVMTPPCRANSGDPPWVSVFSSSATYRRLVRFARRPVVTHAK</sequence>
<feature type="region of interest" description="Disordered" evidence="1">
    <location>
        <begin position="1"/>
        <end position="81"/>
    </location>
</feature>
<evidence type="ECO:0000256" key="1">
    <source>
        <dbReference type="SAM" id="MobiDB-lite"/>
    </source>
</evidence>
<evidence type="ECO:0000313" key="2">
    <source>
        <dbReference type="EMBL" id="KAJ6816448.1"/>
    </source>
</evidence>
<accession>A0AAX6FJX4</accession>
<reference evidence="2" key="2">
    <citation type="submission" date="2023-04" db="EMBL/GenBank/DDBJ databases">
        <authorList>
            <person name="Bruccoleri R.E."/>
            <person name="Oakeley E.J."/>
            <person name="Faust A.-M."/>
            <person name="Dessus-Babus S."/>
            <person name="Altorfer M."/>
            <person name="Burckhardt D."/>
            <person name="Oertli M."/>
            <person name="Naumann U."/>
            <person name="Petersen F."/>
            <person name="Wong J."/>
        </authorList>
    </citation>
    <scope>NUCLEOTIDE SEQUENCE</scope>
    <source>
        <strain evidence="2">GSM-AAB239-AS_SAM_17_03QT</strain>
        <tissue evidence="2">Leaf</tissue>
    </source>
</reference>
<dbReference type="EMBL" id="JANAVB010028198">
    <property type="protein sequence ID" value="KAJ6816448.1"/>
    <property type="molecule type" value="Genomic_DNA"/>
</dbReference>
<organism evidence="2 3">
    <name type="scientific">Iris pallida</name>
    <name type="common">Sweet iris</name>
    <dbReference type="NCBI Taxonomy" id="29817"/>
    <lineage>
        <taxon>Eukaryota</taxon>
        <taxon>Viridiplantae</taxon>
        <taxon>Streptophyta</taxon>
        <taxon>Embryophyta</taxon>
        <taxon>Tracheophyta</taxon>
        <taxon>Spermatophyta</taxon>
        <taxon>Magnoliopsida</taxon>
        <taxon>Liliopsida</taxon>
        <taxon>Asparagales</taxon>
        <taxon>Iridaceae</taxon>
        <taxon>Iridoideae</taxon>
        <taxon>Irideae</taxon>
        <taxon>Iris</taxon>
    </lineage>
</organism>
<reference evidence="2" key="1">
    <citation type="journal article" date="2023" name="GigaByte">
        <title>Genome assembly of the bearded iris, Iris pallida Lam.</title>
        <authorList>
            <person name="Bruccoleri R.E."/>
            <person name="Oakeley E.J."/>
            <person name="Faust A.M.E."/>
            <person name="Altorfer M."/>
            <person name="Dessus-Babus S."/>
            <person name="Burckhardt D."/>
            <person name="Oertli M."/>
            <person name="Naumann U."/>
            <person name="Petersen F."/>
            <person name="Wong J."/>
        </authorList>
    </citation>
    <scope>NUCLEOTIDE SEQUENCE</scope>
    <source>
        <strain evidence="2">GSM-AAB239-AS_SAM_17_03QT</strain>
    </source>
</reference>
<name>A0AAX6FJX4_IRIPA</name>
<dbReference type="Proteomes" id="UP001140949">
    <property type="component" value="Unassembled WGS sequence"/>
</dbReference>
<gene>
    <name evidence="2" type="ORF">M6B38_416810</name>
</gene>